<accession>G0UQA2</accession>
<feature type="compositionally biased region" description="Polar residues" evidence="1">
    <location>
        <begin position="224"/>
        <end position="233"/>
    </location>
</feature>
<sequence>MTTKYQKMYDIVARRLNPDEGTLEYCVQWDGDEGYNRAWESRSKLVPHALEAVVNTDKREGATSLRRIAAWAGKRQRSEEKACGTSSPQFGIVVHDNAGASASGHASDGKGEGGSEMFLVGLGECVLSESSSRQLNPPKKRKDQNHSNADAMYESALSLDRQWSEQHAVSFMHSCVSGVRYTPAETAFELGSVRDGCRDASSVEIYGIVPVVPAMDTKGESGASPGQSGSEGNMQRRGRAGGRSSEQKRNQPASRDGGSQLAVQYFIGNNRRAKSVAWQSEGNVVPSTEQLNVMPLSVFRQHYPQLLLDFLLKHSVVLESL</sequence>
<evidence type="ECO:0000313" key="2">
    <source>
        <dbReference type="EMBL" id="CCC91563.1"/>
    </source>
</evidence>
<organism evidence="2">
    <name type="scientific">Trypanosoma congolense (strain IL3000)</name>
    <dbReference type="NCBI Taxonomy" id="1068625"/>
    <lineage>
        <taxon>Eukaryota</taxon>
        <taxon>Discoba</taxon>
        <taxon>Euglenozoa</taxon>
        <taxon>Kinetoplastea</taxon>
        <taxon>Metakinetoplastina</taxon>
        <taxon>Trypanosomatida</taxon>
        <taxon>Trypanosomatidae</taxon>
        <taxon>Trypanosoma</taxon>
        <taxon>Nannomonas</taxon>
    </lineage>
</organism>
<feature type="region of interest" description="Disordered" evidence="1">
    <location>
        <begin position="129"/>
        <end position="148"/>
    </location>
</feature>
<gene>
    <name evidence="2" type="ORF">TCIL3000_7_3770</name>
</gene>
<proteinExistence type="predicted"/>
<dbReference type="VEuPathDB" id="TriTrypDB:TcIL3000_7_3770"/>
<evidence type="ECO:0000256" key="1">
    <source>
        <dbReference type="SAM" id="MobiDB-lite"/>
    </source>
</evidence>
<reference evidence="2" key="1">
    <citation type="journal article" date="2012" name="Proc. Natl. Acad. Sci. U.S.A.">
        <title>Antigenic diversity is generated by distinct evolutionary mechanisms in African trypanosome species.</title>
        <authorList>
            <person name="Jackson A.P."/>
            <person name="Berry A."/>
            <person name="Aslett M."/>
            <person name="Allison H.C."/>
            <person name="Burton P."/>
            <person name="Vavrova-Anderson J."/>
            <person name="Brown R."/>
            <person name="Browne H."/>
            <person name="Corton N."/>
            <person name="Hauser H."/>
            <person name="Gamble J."/>
            <person name="Gilderthorp R."/>
            <person name="Marcello L."/>
            <person name="McQuillan J."/>
            <person name="Otto T.D."/>
            <person name="Quail M.A."/>
            <person name="Sanders M.J."/>
            <person name="van Tonder A."/>
            <person name="Ginger M.L."/>
            <person name="Field M.C."/>
            <person name="Barry J.D."/>
            <person name="Hertz-Fowler C."/>
            <person name="Berriman M."/>
        </authorList>
    </citation>
    <scope>NUCLEOTIDE SEQUENCE</scope>
    <source>
        <strain evidence="2">IL3000</strain>
    </source>
</reference>
<feature type="region of interest" description="Disordered" evidence="1">
    <location>
        <begin position="216"/>
        <end position="257"/>
    </location>
</feature>
<dbReference type="EMBL" id="HE575320">
    <property type="protein sequence ID" value="CCC91563.1"/>
    <property type="molecule type" value="Genomic_DNA"/>
</dbReference>
<dbReference type="AlphaFoldDB" id="G0UQA2"/>
<evidence type="ECO:0008006" key="3">
    <source>
        <dbReference type="Google" id="ProtNLM"/>
    </source>
</evidence>
<protein>
    <recommendedName>
        <fullName evidence="3">Chromo domain-containing protein</fullName>
    </recommendedName>
</protein>
<name>G0UQA2_TRYCI</name>